<dbReference type="AlphaFoldDB" id="A0A239H127"/>
<keyword evidence="1" id="KW-0472">Membrane</keyword>
<gene>
    <name evidence="2" type="ORF">SAMN06295912_11482</name>
</gene>
<proteinExistence type="predicted"/>
<dbReference type="Proteomes" id="UP000198281">
    <property type="component" value="Unassembled WGS sequence"/>
</dbReference>
<keyword evidence="1" id="KW-1133">Transmembrane helix</keyword>
<evidence type="ECO:0000256" key="1">
    <source>
        <dbReference type="SAM" id="Phobius"/>
    </source>
</evidence>
<name>A0A239H127_9SPHN</name>
<protein>
    <submittedName>
        <fullName evidence="2">Uncharacterized protein</fullName>
    </submittedName>
</protein>
<keyword evidence="1" id="KW-0812">Transmembrane</keyword>
<dbReference type="OrthoDB" id="10004775at2"/>
<dbReference type="RefSeq" id="WP_089220116.1">
    <property type="nucleotide sequence ID" value="NZ_FZOS01000014.1"/>
</dbReference>
<organism evidence="2 3">
    <name type="scientific">Edaphosphingomonas laterariae</name>
    <dbReference type="NCBI Taxonomy" id="861865"/>
    <lineage>
        <taxon>Bacteria</taxon>
        <taxon>Pseudomonadati</taxon>
        <taxon>Pseudomonadota</taxon>
        <taxon>Alphaproteobacteria</taxon>
        <taxon>Sphingomonadales</taxon>
        <taxon>Rhizorhabdaceae</taxon>
        <taxon>Edaphosphingomonas</taxon>
    </lineage>
</organism>
<keyword evidence="3" id="KW-1185">Reference proteome</keyword>
<reference evidence="3" key="1">
    <citation type="submission" date="2017-06" db="EMBL/GenBank/DDBJ databases">
        <authorList>
            <person name="Varghese N."/>
            <person name="Submissions S."/>
        </authorList>
    </citation>
    <scope>NUCLEOTIDE SEQUENCE [LARGE SCALE GENOMIC DNA]</scope>
    <source>
        <strain evidence="3">LNB2</strain>
    </source>
</reference>
<feature type="transmembrane region" description="Helical" evidence="1">
    <location>
        <begin position="53"/>
        <end position="72"/>
    </location>
</feature>
<feature type="transmembrane region" description="Helical" evidence="1">
    <location>
        <begin position="12"/>
        <end position="33"/>
    </location>
</feature>
<evidence type="ECO:0000313" key="2">
    <source>
        <dbReference type="EMBL" id="SNS75087.1"/>
    </source>
</evidence>
<accession>A0A239H127</accession>
<sequence>MERAAARMERWPVGPVAAVMLGGAMAFFCWAMPGPVVQAWSDLLAMPTGSPGRTVLIAAPALIATTLTWLVFRRIDKAAQPADLADEGDDHEDWLTPGAAQDFTTLVVRPDPVVKPLILDAIVDFPPALAPEAETDDELLLDHAAEPESPPTFTEAPIAELMERLAAEMAPGGVVVVDATPVSPAERLSAPAPARARADQPDDAALRATIADLQRMAAPRG</sequence>
<dbReference type="EMBL" id="FZOS01000014">
    <property type="protein sequence ID" value="SNS75087.1"/>
    <property type="molecule type" value="Genomic_DNA"/>
</dbReference>
<evidence type="ECO:0000313" key="3">
    <source>
        <dbReference type="Proteomes" id="UP000198281"/>
    </source>
</evidence>